<comment type="caution">
    <text evidence="6">The sequence shown here is derived from an EMBL/GenBank/DDBJ whole genome shotgun (WGS) entry which is preliminary data.</text>
</comment>
<evidence type="ECO:0000256" key="4">
    <source>
        <dbReference type="ARBA" id="ARBA00023136"/>
    </source>
</evidence>
<evidence type="ECO:0000313" key="7">
    <source>
        <dbReference type="Proteomes" id="UP001331761"/>
    </source>
</evidence>
<dbReference type="Proteomes" id="UP001331761">
    <property type="component" value="Unassembled WGS sequence"/>
</dbReference>
<comment type="subcellular location">
    <subcellularLocation>
        <location evidence="1">Membrane</location>
        <topology evidence="1">Multi-pass membrane protein</topology>
    </subcellularLocation>
</comment>
<dbReference type="Pfam" id="PF10323">
    <property type="entry name" value="7TM_GPCR_Srv"/>
    <property type="match status" value="1"/>
</dbReference>
<reference evidence="6 7" key="1">
    <citation type="submission" date="2019-10" db="EMBL/GenBank/DDBJ databases">
        <title>Assembly and Annotation for the nematode Trichostrongylus colubriformis.</title>
        <authorList>
            <person name="Martin J."/>
        </authorList>
    </citation>
    <scope>NUCLEOTIDE SEQUENCE [LARGE SCALE GENOMIC DNA]</scope>
    <source>
        <strain evidence="6">G859</strain>
        <tissue evidence="6">Whole worm</tissue>
    </source>
</reference>
<dbReference type="PANTHER" id="PTHR31627">
    <property type="entry name" value="SERPENTINE RECEPTOR CLASS GAMMA-RELATED"/>
    <property type="match status" value="1"/>
</dbReference>
<dbReference type="EMBL" id="WIXE01002312">
    <property type="protein sequence ID" value="KAK5984924.1"/>
    <property type="molecule type" value="Genomic_DNA"/>
</dbReference>
<dbReference type="GO" id="GO:0016020">
    <property type="term" value="C:membrane"/>
    <property type="evidence" value="ECO:0007669"/>
    <property type="project" value="UniProtKB-SubCell"/>
</dbReference>
<evidence type="ECO:0000256" key="2">
    <source>
        <dbReference type="ARBA" id="ARBA00022692"/>
    </source>
</evidence>
<feature type="transmembrane region" description="Helical" evidence="5">
    <location>
        <begin position="152"/>
        <end position="172"/>
    </location>
</feature>
<proteinExistence type="predicted"/>
<feature type="transmembrane region" description="Helical" evidence="5">
    <location>
        <begin position="61"/>
        <end position="89"/>
    </location>
</feature>
<evidence type="ECO:0000256" key="5">
    <source>
        <dbReference type="SAM" id="Phobius"/>
    </source>
</evidence>
<keyword evidence="2 5" id="KW-0812">Transmembrane</keyword>
<feature type="transmembrane region" description="Helical" evidence="5">
    <location>
        <begin position="15"/>
        <end position="41"/>
    </location>
</feature>
<evidence type="ECO:0000313" key="6">
    <source>
        <dbReference type="EMBL" id="KAK5984924.1"/>
    </source>
</evidence>
<dbReference type="AlphaFoldDB" id="A0AAN8FXH0"/>
<sequence>MRQNFPFRKSEMFCWQTWILTVVAAVTIPLYVRILCVLIIYRRKYRFSSHFYTITISQWLVALPSWCLFVFQITMPIMLVANMFFIEMYFDAKSTMNVVISTYDLEIHYMKTVLVLLIATIICAVAYGILISTIRKSTADLRRKDIRMNIQAIGLLIALVITCIHFCAQYTFNKLGMTSTMYTTRLFTPLWIGMLTFINPWMILLMNKDLRRATLRARISEESTVRMAVFSQQKSRSMKMPNSYQKY</sequence>
<feature type="transmembrane region" description="Helical" evidence="5">
    <location>
        <begin position="109"/>
        <end position="131"/>
    </location>
</feature>
<evidence type="ECO:0008006" key="8">
    <source>
        <dbReference type="Google" id="ProtNLM"/>
    </source>
</evidence>
<evidence type="ECO:0000256" key="1">
    <source>
        <dbReference type="ARBA" id="ARBA00004141"/>
    </source>
</evidence>
<protein>
    <recommendedName>
        <fullName evidence="8">Serpentine receptor class gamma</fullName>
    </recommendedName>
</protein>
<feature type="transmembrane region" description="Helical" evidence="5">
    <location>
        <begin position="184"/>
        <end position="206"/>
    </location>
</feature>
<dbReference type="InterPro" id="IPR051119">
    <property type="entry name" value="Nematode_SR-like"/>
</dbReference>
<keyword evidence="3 5" id="KW-1133">Transmembrane helix</keyword>
<keyword evidence="7" id="KW-1185">Reference proteome</keyword>
<dbReference type="InterPro" id="IPR019426">
    <property type="entry name" value="7TM_GPCR_serpentine_rcpt_Srv"/>
</dbReference>
<name>A0AAN8FXH0_TRICO</name>
<keyword evidence="4 5" id="KW-0472">Membrane</keyword>
<organism evidence="6 7">
    <name type="scientific">Trichostrongylus colubriformis</name>
    <name type="common">Black scour worm</name>
    <dbReference type="NCBI Taxonomy" id="6319"/>
    <lineage>
        <taxon>Eukaryota</taxon>
        <taxon>Metazoa</taxon>
        <taxon>Ecdysozoa</taxon>
        <taxon>Nematoda</taxon>
        <taxon>Chromadorea</taxon>
        <taxon>Rhabditida</taxon>
        <taxon>Rhabditina</taxon>
        <taxon>Rhabditomorpha</taxon>
        <taxon>Strongyloidea</taxon>
        <taxon>Trichostrongylidae</taxon>
        <taxon>Trichostrongylus</taxon>
    </lineage>
</organism>
<dbReference type="PANTHER" id="PTHR31627:SF42">
    <property type="entry name" value="G_PROTEIN_RECEP_F1_2 DOMAIN-CONTAINING PROTEIN-RELATED"/>
    <property type="match status" value="1"/>
</dbReference>
<gene>
    <name evidence="6" type="ORF">GCK32_000994</name>
</gene>
<evidence type="ECO:0000256" key="3">
    <source>
        <dbReference type="ARBA" id="ARBA00022989"/>
    </source>
</evidence>
<accession>A0AAN8FXH0</accession>